<proteinExistence type="predicted"/>
<name>A0A077Z171_TRITR</name>
<dbReference type="InterPro" id="IPR002048">
    <property type="entry name" value="EF_hand_dom"/>
</dbReference>
<evidence type="ECO:0000313" key="7">
    <source>
        <dbReference type="EMBL" id="CDW52350.1"/>
    </source>
</evidence>
<keyword evidence="8" id="KW-1185">Reference proteome</keyword>
<dbReference type="PROSITE" id="PS50222">
    <property type="entry name" value="EF_HAND_2"/>
    <property type="match status" value="1"/>
</dbReference>
<gene>
    <name evidence="7" type="ORF">TTRE_0000060901</name>
</gene>
<evidence type="ECO:0000256" key="2">
    <source>
        <dbReference type="ARBA" id="ARBA00022723"/>
    </source>
</evidence>
<evidence type="ECO:0000256" key="4">
    <source>
        <dbReference type="ARBA" id="ARBA00022837"/>
    </source>
</evidence>
<dbReference type="OrthoDB" id="26525at2759"/>
<reference evidence="7" key="2">
    <citation type="submission" date="2014-03" db="EMBL/GenBank/DDBJ databases">
        <title>The whipworm genome and dual-species transcriptomics of an intimate host-pathogen interaction.</title>
        <authorList>
            <person name="Foth B.J."/>
            <person name="Tsai I.J."/>
            <person name="Reid A.J."/>
            <person name="Bancroft A.J."/>
            <person name="Nichol S."/>
            <person name="Tracey A."/>
            <person name="Holroyd N."/>
            <person name="Cotton J.A."/>
            <person name="Stanley E.J."/>
            <person name="Zarowiecki M."/>
            <person name="Liu J.Z."/>
            <person name="Huckvale T."/>
            <person name="Cooper P.J."/>
            <person name="Grencis R.K."/>
            <person name="Berriman M."/>
        </authorList>
    </citation>
    <scope>NUCLEOTIDE SEQUENCE [LARGE SCALE GENOMIC DNA]</scope>
</reference>
<accession>A0A077Z171</accession>
<keyword evidence="4" id="KW-0106">Calcium</keyword>
<keyword evidence="2" id="KW-0479">Metal-binding</keyword>
<evidence type="ECO:0000256" key="1">
    <source>
        <dbReference type="ARBA" id="ARBA00004370"/>
    </source>
</evidence>
<keyword evidence="5" id="KW-0472">Membrane</keyword>
<organism evidence="7 8">
    <name type="scientific">Trichuris trichiura</name>
    <name type="common">Whipworm</name>
    <name type="synonym">Trichocephalus trichiurus</name>
    <dbReference type="NCBI Taxonomy" id="36087"/>
    <lineage>
        <taxon>Eukaryota</taxon>
        <taxon>Metazoa</taxon>
        <taxon>Ecdysozoa</taxon>
        <taxon>Nematoda</taxon>
        <taxon>Enoplea</taxon>
        <taxon>Dorylaimia</taxon>
        <taxon>Trichinellida</taxon>
        <taxon>Trichuridae</taxon>
        <taxon>Trichuris</taxon>
    </lineage>
</organism>
<evidence type="ECO:0000256" key="5">
    <source>
        <dbReference type="ARBA" id="ARBA00023136"/>
    </source>
</evidence>
<evidence type="ECO:0000259" key="6">
    <source>
        <dbReference type="PROSITE" id="PS50222"/>
    </source>
</evidence>
<dbReference type="GO" id="GO:1903569">
    <property type="term" value="P:positive regulation of protein localization to ciliary membrane"/>
    <property type="evidence" value="ECO:0007669"/>
    <property type="project" value="TreeGrafter"/>
</dbReference>
<dbReference type="Proteomes" id="UP000030665">
    <property type="component" value="Unassembled WGS sequence"/>
</dbReference>
<sequence>MTTPIDVWLIVYDSTCRVVANSNRKDVKHKVSVIFSEHAGVMLTIRAPLITEQIGFISTFRLILMNIFDLCDLDNSGSLSREEFNLYNLRTGDEEVTDTEWELLQEHFKISKGELNLRDFLTLHQMEAEDCNGDTEDMWLSLESIGCNHKLQLDEVKLDSNRIGISLSIYKIWPFVITIRSIKPIAGIKPERIQPMSKAEWNSLACYFSEQPLITVAESANCRLFAFKTHGFLVLLLHASQPFTI</sequence>
<keyword evidence="3" id="KW-0677">Repeat</keyword>
<dbReference type="PROSITE" id="PS00018">
    <property type="entry name" value="EF_HAND_1"/>
    <property type="match status" value="1"/>
</dbReference>
<evidence type="ECO:0000313" key="8">
    <source>
        <dbReference type="Proteomes" id="UP000030665"/>
    </source>
</evidence>
<dbReference type="EMBL" id="HG805820">
    <property type="protein sequence ID" value="CDW52350.1"/>
    <property type="molecule type" value="Genomic_DNA"/>
</dbReference>
<reference evidence="7" key="1">
    <citation type="submission" date="2014-01" db="EMBL/GenBank/DDBJ databases">
        <authorList>
            <person name="Aslett M."/>
        </authorList>
    </citation>
    <scope>NUCLEOTIDE SEQUENCE</scope>
</reference>
<dbReference type="STRING" id="36087.A0A077Z171"/>
<dbReference type="InterPro" id="IPR011992">
    <property type="entry name" value="EF-hand-dom_pair"/>
</dbReference>
<dbReference type="InterPro" id="IPR018247">
    <property type="entry name" value="EF_Hand_1_Ca_BS"/>
</dbReference>
<dbReference type="PANTHER" id="PTHR46819:SF1">
    <property type="entry name" value="EF-HAND CALCIUM-BINDING DOMAIN-CONTAINING PROTEIN 7"/>
    <property type="match status" value="1"/>
</dbReference>
<comment type="subcellular location">
    <subcellularLocation>
        <location evidence="1">Membrane</location>
    </subcellularLocation>
</comment>
<dbReference type="AlphaFoldDB" id="A0A077Z171"/>
<dbReference type="Gene3D" id="1.10.238.10">
    <property type="entry name" value="EF-hand"/>
    <property type="match status" value="1"/>
</dbReference>
<dbReference type="GO" id="GO:0005509">
    <property type="term" value="F:calcium ion binding"/>
    <property type="evidence" value="ECO:0007669"/>
    <property type="project" value="InterPro"/>
</dbReference>
<evidence type="ECO:0000256" key="3">
    <source>
        <dbReference type="ARBA" id="ARBA00022737"/>
    </source>
</evidence>
<dbReference type="GO" id="GO:0060170">
    <property type="term" value="C:ciliary membrane"/>
    <property type="evidence" value="ECO:0007669"/>
    <property type="project" value="TreeGrafter"/>
</dbReference>
<dbReference type="InterPro" id="IPR052266">
    <property type="entry name" value="Miro-EF-hand_domain"/>
</dbReference>
<dbReference type="GO" id="GO:0098797">
    <property type="term" value="C:plasma membrane protein complex"/>
    <property type="evidence" value="ECO:0007669"/>
    <property type="project" value="TreeGrafter"/>
</dbReference>
<dbReference type="PANTHER" id="PTHR46819">
    <property type="entry name" value="EF-HAND CALCIUM-BINDING DOMAIN-CONTAINING PROTEIN 7"/>
    <property type="match status" value="1"/>
</dbReference>
<protein>
    <recommendedName>
        <fullName evidence="6">EF-hand domain-containing protein</fullName>
    </recommendedName>
</protein>
<dbReference type="SUPFAM" id="SSF47473">
    <property type="entry name" value="EF-hand"/>
    <property type="match status" value="1"/>
</dbReference>
<feature type="domain" description="EF-hand" evidence="6">
    <location>
        <begin position="59"/>
        <end position="94"/>
    </location>
</feature>